<sequence length="100" mass="11581">MLGNSDFLLLCFLEKFGRVSQDLFWCFGENGYRRRHQASFVEFGKLKRQDLKSFIVIQGASLRQDGAVLNYALFDAGYSQKFFLKIVIIDFIYCGFKASQ</sequence>
<evidence type="ECO:0000313" key="1">
    <source>
        <dbReference type="EMBL" id="SPS06394.1"/>
    </source>
</evidence>
<dbReference type="AlphaFoldDB" id="A0A2X0RF90"/>
<dbReference type="EMBL" id="LS423452">
    <property type="protein sequence ID" value="SPS06394.1"/>
    <property type="molecule type" value="Genomic_DNA"/>
</dbReference>
<gene>
    <name evidence="1" type="ORF">NITFAB_1984</name>
</gene>
<accession>A0A2X0RF90</accession>
<organism evidence="1">
    <name type="scientific">Candidatus Nitrotoga fabula</name>
    <dbReference type="NCBI Taxonomy" id="2182327"/>
    <lineage>
        <taxon>Bacteria</taxon>
        <taxon>Pseudomonadati</taxon>
        <taxon>Pseudomonadota</taxon>
        <taxon>Betaproteobacteria</taxon>
        <taxon>Nitrosomonadales</taxon>
        <taxon>Gallionellaceae</taxon>
        <taxon>Candidatus Nitrotoga</taxon>
    </lineage>
</organism>
<protein>
    <submittedName>
        <fullName evidence="1">Uncharacterized protein</fullName>
    </submittedName>
</protein>
<name>A0A2X0RF90_9PROT</name>
<reference evidence="1" key="1">
    <citation type="submission" date="2018-05" db="EMBL/GenBank/DDBJ databases">
        <authorList>
            <person name="Lanie J.A."/>
            <person name="Ng W.-L."/>
            <person name="Kazmierczak K.M."/>
            <person name="Andrzejewski T.M."/>
            <person name="Davidsen T.M."/>
            <person name="Wayne K.J."/>
            <person name="Tettelin H."/>
            <person name="Glass J.I."/>
            <person name="Rusch D."/>
            <person name="Podicherti R."/>
            <person name="Tsui H.-C.T."/>
            <person name="Winkler M.E."/>
        </authorList>
    </citation>
    <scope>NUCLEOTIDE SEQUENCE</scope>
    <source>
        <strain evidence="1">KNB</strain>
    </source>
</reference>
<proteinExistence type="predicted"/>